<dbReference type="Proteomes" id="UP000198963">
    <property type="component" value="Chromosome I"/>
</dbReference>
<evidence type="ECO:0000313" key="8">
    <source>
        <dbReference type="Proteomes" id="UP000198963"/>
    </source>
</evidence>
<feature type="transmembrane region" description="Helical" evidence="5">
    <location>
        <begin position="395"/>
        <end position="411"/>
    </location>
</feature>
<dbReference type="AlphaFoldDB" id="A0A1H1S6H4"/>
<feature type="transmembrane region" description="Helical" evidence="5">
    <location>
        <begin position="209"/>
        <end position="225"/>
    </location>
</feature>
<keyword evidence="3 5" id="KW-1133">Transmembrane helix</keyword>
<comment type="subcellular location">
    <subcellularLocation>
        <location evidence="1">Membrane</location>
        <topology evidence="1">Multi-pass membrane protein</topology>
    </subcellularLocation>
</comment>
<dbReference type="GO" id="GO:0016020">
    <property type="term" value="C:membrane"/>
    <property type="evidence" value="ECO:0007669"/>
    <property type="project" value="UniProtKB-SubCell"/>
</dbReference>
<evidence type="ECO:0000313" key="7">
    <source>
        <dbReference type="EMBL" id="SDS43503.1"/>
    </source>
</evidence>
<sequence>MTLKLKGYFFKNREQIYILLITILLTAYVFSYALLSIFTFLVFAFFFFDKKEHLLNKWQIIKSNKIISLYVLCFIFQCVGLIYSTNLGYGLRRINTSLPILFLPAIVCSEKLNKDLFYKAIGFLRLFIVLIFSVFLFVHLILDGRTIDVFSLYVLTVKLGISQFYVVFILIIPLLFTLNELLSKKRLLLNVFFLVFLLFFIFLLTNKTAIIMLFLIFMISLMVYFKDKKLTFKLSVLFLTPLLIIFLIFNVPGGVKQKFKILINSTDFNIETIITKNSVTLTKNTLEHRLLINYITVNEIIDNFPFGVGTGDYQDVLNSNYEALNFKQGMRQRLNNHNQYLSEFLKTGILSGTIFLFIMFYLLRCSSFKNQYYIYIVLSFAIACLFESYLDRQHGVIIFAFIIPLFLQYEIENKSI</sequence>
<keyword evidence="2 5" id="KW-0812">Transmembrane</keyword>
<feature type="transmembrane region" description="Helical" evidence="5">
    <location>
        <begin position="67"/>
        <end position="84"/>
    </location>
</feature>
<dbReference type="InterPro" id="IPR007016">
    <property type="entry name" value="O-antigen_ligase-rel_domated"/>
</dbReference>
<feature type="transmembrane region" description="Helical" evidence="5">
    <location>
        <begin position="232"/>
        <end position="251"/>
    </location>
</feature>
<keyword evidence="4 5" id="KW-0472">Membrane</keyword>
<feature type="transmembrane region" description="Helical" evidence="5">
    <location>
        <begin position="153"/>
        <end position="175"/>
    </location>
</feature>
<dbReference type="PANTHER" id="PTHR37422">
    <property type="entry name" value="TEICHURONIC ACID BIOSYNTHESIS PROTEIN TUAE"/>
    <property type="match status" value="1"/>
</dbReference>
<feature type="transmembrane region" description="Helical" evidence="5">
    <location>
        <begin position="16"/>
        <end position="47"/>
    </location>
</feature>
<keyword evidence="7" id="KW-0436">Ligase</keyword>
<evidence type="ECO:0000256" key="2">
    <source>
        <dbReference type="ARBA" id="ARBA00022692"/>
    </source>
</evidence>
<feature type="transmembrane region" description="Helical" evidence="5">
    <location>
        <begin position="187"/>
        <end position="203"/>
    </location>
</feature>
<evidence type="ECO:0000259" key="6">
    <source>
        <dbReference type="Pfam" id="PF04932"/>
    </source>
</evidence>
<dbReference type="PANTHER" id="PTHR37422:SF13">
    <property type="entry name" value="LIPOPOLYSACCHARIDE BIOSYNTHESIS PROTEIN PA4999-RELATED"/>
    <property type="match status" value="1"/>
</dbReference>
<name>A0A1H1S6H4_9FLAO</name>
<feature type="transmembrane region" description="Helical" evidence="5">
    <location>
        <begin position="120"/>
        <end position="141"/>
    </location>
</feature>
<feature type="transmembrane region" description="Helical" evidence="5">
    <location>
        <begin position="372"/>
        <end position="389"/>
    </location>
</feature>
<organism evidence="7 8">
    <name type="scientific">Winogradskyella sediminis</name>
    <dbReference type="NCBI Taxonomy" id="1382466"/>
    <lineage>
        <taxon>Bacteria</taxon>
        <taxon>Pseudomonadati</taxon>
        <taxon>Bacteroidota</taxon>
        <taxon>Flavobacteriia</taxon>
        <taxon>Flavobacteriales</taxon>
        <taxon>Flavobacteriaceae</taxon>
        <taxon>Winogradskyella</taxon>
    </lineage>
</organism>
<reference evidence="7 8" key="1">
    <citation type="submission" date="2016-10" db="EMBL/GenBank/DDBJ databases">
        <authorList>
            <person name="Varghese N."/>
            <person name="Submissions S."/>
        </authorList>
    </citation>
    <scope>NUCLEOTIDE SEQUENCE [LARGE SCALE GENOMIC DNA]</scope>
    <source>
        <strain evidence="7 8">RHA_55</strain>
    </source>
</reference>
<proteinExistence type="predicted"/>
<dbReference type="EMBL" id="LT629774">
    <property type="protein sequence ID" value="SDS43503.1"/>
    <property type="molecule type" value="Genomic_DNA"/>
</dbReference>
<keyword evidence="8" id="KW-1185">Reference proteome</keyword>
<protein>
    <submittedName>
        <fullName evidence="7">O-antigen ligase like membrane protein</fullName>
    </submittedName>
</protein>
<evidence type="ECO:0000256" key="4">
    <source>
        <dbReference type="ARBA" id="ARBA00023136"/>
    </source>
</evidence>
<dbReference type="RefSeq" id="WP_092445933.1">
    <property type="nucleotide sequence ID" value="NZ_LT629774.1"/>
</dbReference>
<accession>A0A1H1S6H4</accession>
<feature type="domain" description="O-antigen ligase-related" evidence="6">
    <location>
        <begin position="193"/>
        <end position="355"/>
    </location>
</feature>
<feature type="transmembrane region" description="Helical" evidence="5">
    <location>
        <begin position="344"/>
        <end position="363"/>
    </location>
</feature>
<evidence type="ECO:0000256" key="5">
    <source>
        <dbReference type="SAM" id="Phobius"/>
    </source>
</evidence>
<evidence type="ECO:0000256" key="3">
    <source>
        <dbReference type="ARBA" id="ARBA00022989"/>
    </source>
</evidence>
<dbReference type="InterPro" id="IPR051533">
    <property type="entry name" value="WaaL-like"/>
</dbReference>
<dbReference type="GO" id="GO:0016874">
    <property type="term" value="F:ligase activity"/>
    <property type="evidence" value="ECO:0007669"/>
    <property type="project" value="UniProtKB-KW"/>
</dbReference>
<dbReference type="STRING" id="1249933.SAMN04489797_1594"/>
<evidence type="ECO:0000256" key="1">
    <source>
        <dbReference type="ARBA" id="ARBA00004141"/>
    </source>
</evidence>
<dbReference type="Pfam" id="PF04932">
    <property type="entry name" value="Wzy_C"/>
    <property type="match status" value="1"/>
</dbReference>
<gene>
    <name evidence="7" type="ORF">SAMN04489797_1594</name>
</gene>